<protein>
    <submittedName>
        <fullName evidence="1">Four helix bundle protein</fullName>
    </submittedName>
</protein>
<dbReference type="SUPFAM" id="SSF158446">
    <property type="entry name" value="IVS-encoded protein-like"/>
    <property type="match status" value="1"/>
</dbReference>
<dbReference type="InterPro" id="IPR012657">
    <property type="entry name" value="23S_rRNA-intervening_sequence"/>
</dbReference>
<accession>A0A1G1XW62</accession>
<sequence length="124" mass="14611">MVKIETFKDLKVWQKSHHLVLIVYRLTRSFFSDERYSLVSQIRRAVVSIASNIVEGFNRRSIKDSLNFYNISRSSLEEVKYQLLVVHDLDYISELDYQNVVSQCDKVGKMLNAWSNSQRINFNS</sequence>
<evidence type="ECO:0000313" key="2">
    <source>
        <dbReference type="Proteomes" id="UP000178930"/>
    </source>
</evidence>
<dbReference type="PANTHER" id="PTHR38471:SF2">
    <property type="entry name" value="FOUR HELIX BUNDLE PROTEIN"/>
    <property type="match status" value="1"/>
</dbReference>
<organism evidence="1 2">
    <name type="scientific">Candidatus Buchananbacteria bacterium RIFCSPHIGHO2_01_FULL_39_14</name>
    <dbReference type="NCBI Taxonomy" id="1797532"/>
    <lineage>
        <taxon>Bacteria</taxon>
        <taxon>Candidatus Buchananiibacteriota</taxon>
    </lineage>
</organism>
<name>A0A1G1XW62_9BACT</name>
<dbReference type="Gene3D" id="1.20.1440.60">
    <property type="entry name" value="23S rRNA-intervening sequence"/>
    <property type="match status" value="1"/>
</dbReference>
<dbReference type="Proteomes" id="UP000178930">
    <property type="component" value="Unassembled WGS sequence"/>
</dbReference>
<evidence type="ECO:0000313" key="1">
    <source>
        <dbReference type="EMBL" id="OGY44333.1"/>
    </source>
</evidence>
<dbReference type="STRING" id="1797532.A2729_06140"/>
<proteinExistence type="predicted"/>
<comment type="caution">
    <text evidence="1">The sequence shown here is derived from an EMBL/GenBank/DDBJ whole genome shotgun (WGS) entry which is preliminary data.</text>
</comment>
<reference evidence="1 2" key="1">
    <citation type="journal article" date="2016" name="Nat. Commun.">
        <title>Thousands of microbial genomes shed light on interconnected biogeochemical processes in an aquifer system.</title>
        <authorList>
            <person name="Anantharaman K."/>
            <person name="Brown C.T."/>
            <person name="Hug L.A."/>
            <person name="Sharon I."/>
            <person name="Castelle C.J."/>
            <person name="Probst A.J."/>
            <person name="Thomas B.C."/>
            <person name="Singh A."/>
            <person name="Wilkins M.J."/>
            <person name="Karaoz U."/>
            <person name="Brodie E.L."/>
            <person name="Williams K.H."/>
            <person name="Hubbard S.S."/>
            <person name="Banfield J.F."/>
        </authorList>
    </citation>
    <scope>NUCLEOTIDE SEQUENCE [LARGE SCALE GENOMIC DNA]</scope>
</reference>
<dbReference type="Pfam" id="PF05635">
    <property type="entry name" value="23S_rRNA_IVP"/>
    <property type="match status" value="1"/>
</dbReference>
<dbReference type="InterPro" id="IPR036583">
    <property type="entry name" value="23S_rRNA_IVS_sf"/>
</dbReference>
<dbReference type="NCBIfam" id="TIGR02436">
    <property type="entry name" value="four helix bundle protein"/>
    <property type="match status" value="1"/>
</dbReference>
<dbReference type="AlphaFoldDB" id="A0A1G1XW62"/>
<dbReference type="CDD" id="cd16377">
    <property type="entry name" value="23S_rRNA_IVP_like"/>
    <property type="match status" value="1"/>
</dbReference>
<gene>
    <name evidence="1" type="ORF">A2729_06140</name>
</gene>
<dbReference type="PANTHER" id="PTHR38471">
    <property type="entry name" value="FOUR HELIX BUNDLE PROTEIN"/>
    <property type="match status" value="1"/>
</dbReference>
<dbReference type="EMBL" id="MHIB01000017">
    <property type="protein sequence ID" value="OGY44333.1"/>
    <property type="molecule type" value="Genomic_DNA"/>
</dbReference>